<dbReference type="PANTHER" id="PTHR12135:SF2">
    <property type="entry name" value="DNA REPAIR PROTEIN RAD34"/>
    <property type="match status" value="1"/>
</dbReference>
<evidence type="ECO:0000256" key="1">
    <source>
        <dbReference type="ARBA" id="ARBA00004123"/>
    </source>
</evidence>
<evidence type="ECO:0000259" key="6">
    <source>
        <dbReference type="SMART" id="SM01030"/>
    </source>
</evidence>
<dbReference type="GeneID" id="28937778"/>
<comment type="subcellular location">
    <subcellularLocation>
        <location evidence="1">Nucleus</location>
    </subcellularLocation>
</comment>
<keyword evidence="4" id="KW-0234">DNA repair</keyword>
<evidence type="ECO:0000256" key="2">
    <source>
        <dbReference type="ARBA" id="ARBA00009525"/>
    </source>
</evidence>
<dbReference type="InterPro" id="IPR018326">
    <property type="entry name" value="Rad4_beta-hairpin_dom1"/>
</dbReference>
<dbReference type="GO" id="GO:0003697">
    <property type="term" value="F:single-stranded DNA binding"/>
    <property type="evidence" value="ECO:0007669"/>
    <property type="project" value="TreeGrafter"/>
</dbReference>
<dbReference type="InterPro" id="IPR042488">
    <property type="entry name" value="Rad4_BHD3_sf"/>
</dbReference>
<evidence type="ECO:0000259" key="7">
    <source>
        <dbReference type="SMART" id="SM01031"/>
    </source>
</evidence>
<evidence type="ECO:0000259" key="8">
    <source>
        <dbReference type="SMART" id="SM01032"/>
    </source>
</evidence>
<keyword evidence="10" id="KW-1185">Reference proteome</keyword>
<dbReference type="Pfam" id="PF03835">
    <property type="entry name" value="Rad4"/>
    <property type="match status" value="1"/>
</dbReference>
<dbReference type="GO" id="GO:0003684">
    <property type="term" value="F:damaged DNA binding"/>
    <property type="evidence" value="ECO:0007669"/>
    <property type="project" value="InterPro"/>
</dbReference>
<dbReference type="Gene3D" id="3.90.260.10">
    <property type="entry name" value="Transglutaminase-like"/>
    <property type="match status" value="1"/>
</dbReference>
<evidence type="ECO:0008006" key="11">
    <source>
        <dbReference type="Google" id="ProtNLM"/>
    </source>
</evidence>
<dbReference type="InterPro" id="IPR018328">
    <property type="entry name" value="Rad4_beta-hairpin_dom3"/>
</dbReference>
<comment type="similarity">
    <text evidence="2">Belongs to the XPC family.</text>
</comment>
<dbReference type="SMART" id="SM01032">
    <property type="entry name" value="BHD_3"/>
    <property type="match status" value="1"/>
</dbReference>
<dbReference type="PANTHER" id="PTHR12135">
    <property type="entry name" value="DNA REPAIR PROTEIN XP-C / RAD4"/>
    <property type="match status" value="1"/>
</dbReference>
<evidence type="ECO:0000256" key="5">
    <source>
        <dbReference type="ARBA" id="ARBA00023242"/>
    </source>
</evidence>
<dbReference type="GO" id="GO:0006298">
    <property type="term" value="P:mismatch repair"/>
    <property type="evidence" value="ECO:0007669"/>
    <property type="project" value="EnsemblFungi"/>
</dbReference>
<dbReference type="Gene3D" id="3.30.70.2460">
    <property type="entry name" value="Rad4, beta-hairpin domain BHD3"/>
    <property type="match status" value="1"/>
</dbReference>
<dbReference type="GO" id="GO:0006289">
    <property type="term" value="P:nucleotide-excision repair"/>
    <property type="evidence" value="ECO:0007669"/>
    <property type="project" value="EnsemblFungi"/>
</dbReference>
<sequence length="725" mass="84325">MKRNRSNSLSDNGNNLKVSDKVDKKIIYNQTSKYFSKNTSFKTDEFLDNKPESNSLDLCFQDSGESSVEWEDVEIHQKISLKDEDLKDEDLKDDSLENLDIVLNNQKKSKFKKKVSNVSSLKRNARVQIYLLHLTCLIFHGFFRNKWINDKETHDILRNKLKEESPLLFEQIENYRQGLLNKRSDDSDFKEILLMILKWFKQRFEIIALGIGKLDSYLTKSDFCLKNKAYLFEIIESIYEFRRIASFLKGSRDSGTQILTSLLRAFGFNARLIFSLQPIGLNFNLEDYEIHKEKCLELKKCTNYKFKNLKKAHVEVSGNELDNIFIASEENMVNEIKLILDSCFPYPVFWTEVYDENADIWYSVECMALNCVISSDRSFFIPKTKASNKTKMNSSYIMAFEADGYANDVTFRYLNNMSTFSRVKLTALEKDKYTSFEKLVQIFKRPVLSDIDLKENNDLQPKKSPKRMDNITINDYKTHPTYILERHLKRQEVIRPGASPVHVFTLGKGNKLKEERVFNRSDILLCKSVECYHREGRQIKSGESPLKIVKPRSVTLSRKRENELIASETKKLAIQPLYAEFQTELYIPPPVVNGIVPKNGYGNMDVFVDSMIPEGATHLPYHGIGKIAKKLGFDYSDAVTGFEFKNRRAIPIITGILIATENASTCFEAWIFDEQKKIEKEIKKREKEILYRWKKFLLGLRIRNRIESLYGNSSNIPSGFIFSKK</sequence>
<dbReference type="SMART" id="SM01031">
    <property type="entry name" value="BHD_2"/>
    <property type="match status" value="1"/>
</dbReference>
<reference evidence="10" key="1">
    <citation type="journal article" date="2016" name="Nat. Commun.">
        <title>Genome analysis of three Pneumocystis species reveals adaptation mechanisms to life exclusively in mammalian hosts.</title>
        <authorList>
            <person name="Ma L."/>
            <person name="Chen Z."/>
            <person name="Huang D.W."/>
            <person name="Kutty G."/>
            <person name="Ishihara M."/>
            <person name="Wang H."/>
            <person name="Abouelleil A."/>
            <person name="Bishop L."/>
            <person name="Davey E."/>
            <person name="Deng R."/>
            <person name="Deng X."/>
            <person name="Fan L."/>
            <person name="Fantoni G."/>
            <person name="Fitzgerald M."/>
            <person name="Gogineni E."/>
            <person name="Goldberg J.M."/>
            <person name="Handley G."/>
            <person name="Hu X."/>
            <person name="Huber C."/>
            <person name="Jiao X."/>
            <person name="Jones K."/>
            <person name="Levin J.Z."/>
            <person name="Liu Y."/>
            <person name="Macdonald P."/>
            <person name="Melnikov A."/>
            <person name="Raley C."/>
            <person name="Sassi M."/>
            <person name="Sherman B.T."/>
            <person name="Song X."/>
            <person name="Sykes S."/>
            <person name="Tran B."/>
            <person name="Walsh L."/>
            <person name="Xia Y."/>
            <person name="Yang J."/>
            <person name="Young S."/>
            <person name="Zeng Q."/>
            <person name="Zheng X."/>
            <person name="Stephens R."/>
            <person name="Nusbaum C."/>
            <person name="Birren B.W."/>
            <person name="Azadi P."/>
            <person name="Lempicki R.A."/>
            <person name="Cuomo C.A."/>
            <person name="Kovacs J.A."/>
        </authorList>
    </citation>
    <scope>NUCLEOTIDE SEQUENCE [LARGE SCALE GENOMIC DNA]</scope>
    <source>
        <strain evidence="10">B80</strain>
    </source>
</reference>
<dbReference type="Gene3D" id="3.30.60.290">
    <property type="entry name" value="Rad4, beta-hairpin domain BHD2"/>
    <property type="match status" value="1"/>
</dbReference>
<dbReference type="Gene3D" id="2.20.20.110">
    <property type="entry name" value="Rad4, beta-hairpin domain BHD1"/>
    <property type="match status" value="1"/>
</dbReference>
<dbReference type="Pfam" id="PF10403">
    <property type="entry name" value="BHD_1"/>
    <property type="match status" value="1"/>
</dbReference>
<evidence type="ECO:0000313" key="9">
    <source>
        <dbReference type="EMBL" id="KTW26166.1"/>
    </source>
</evidence>
<dbReference type="EMBL" id="LFVZ01000014">
    <property type="protein sequence ID" value="KTW26166.1"/>
    <property type="molecule type" value="Genomic_DNA"/>
</dbReference>
<dbReference type="AlphaFoldDB" id="A0A0W4ZCP7"/>
<feature type="domain" description="Rad4 beta-hairpin" evidence="8">
    <location>
        <begin position="596"/>
        <end position="670"/>
    </location>
</feature>
<evidence type="ECO:0000256" key="4">
    <source>
        <dbReference type="ARBA" id="ARBA00023204"/>
    </source>
</evidence>
<dbReference type="VEuPathDB" id="FungiDB:T552_03057"/>
<dbReference type="OrthoDB" id="300780at2759"/>
<keyword evidence="3" id="KW-0227">DNA damage</keyword>
<dbReference type="SUPFAM" id="SSF54001">
    <property type="entry name" value="Cysteine proteinases"/>
    <property type="match status" value="1"/>
</dbReference>
<name>A0A0W4ZCP7_PNEC8</name>
<dbReference type="InterPro" id="IPR004583">
    <property type="entry name" value="DNA_repair_Rad4"/>
</dbReference>
<dbReference type="GO" id="GO:0005737">
    <property type="term" value="C:cytoplasm"/>
    <property type="evidence" value="ECO:0007669"/>
    <property type="project" value="TreeGrafter"/>
</dbReference>
<proteinExistence type="inferred from homology"/>
<feature type="domain" description="Rad4 beta-hairpin" evidence="7">
    <location>
        <begin position="526"/>
        <end position="589"/>
    </location>
</feature>
<dbReference type="Pfam" id="PF10404">
    <property type="entry name" value="BHD_2"/>
    <property type="match status" value="1"/>
</dbReference>
<organism evidence="9 10">
    <name type="scientific">Pneumocystis carinii (strain B80)</name>
    <name type="common">Rat pneumocystis pneumonia agent</name>
    <name type="synonym">Pneumocystis carinii f. sp. carinii</name>
    <dbReference type="NCBI Taxonomy" id="1408658"/>
    <lineage>
        <taxon>Eukaryota</taxon>
        <taxon>Fungi</taxon>
        <taxon>Dikarya</taxon>
        <taxon>Ascomycota</taxon>
        <taxon>Taphrinomycotina</taxon>
        <taxon>Pneumocystomycetes</taxon>
        <taxon>Pneumocystaceae</taxon>
        <taxon>Pneumocystis</taxon>
    </lineage>
</organism>
<accession>A0A0W4ZCP7</accession>
<comment type="caution">
    <text evidence="9">The sequence shown here is derived from an EMBL/GenBank/DDBJ whole genome shotgun (WGS) entry which is preliminary data.</text>
</comment>
<dbReference type="Pfam" id="PF10405">
    <property type="entry name" value="BHD_3"/>
    <property type="match status" value="1"/>
</dbReference>
<dbReference type="GO" id="GO:0000111">
    <property type="term" value="C:nucleotide-excision repair factor 2 complex"/>
    <property type="evidence" value="ECO:0007669"/>
    <property type="project" value="TreeGrafter"/>
</dbReference>
<dbReference type="InterPro" id="IPR038765">
    <property type="entry name" value="Papain-like_cys_pep_sf"/>
</dbReference>
<feature type="domain" description="Rad4 beta-hairpin" evidence="6">
    <location>
        <begin position="467"/>
        <end position="524"/>
    </location>
</feature>
<dbReference type="InterPro" id="IPR018325">
    <property type="entry name" value="Rad4/PNGase_transGLS-fold"/>
</dbReference>
<keyword evidence="5" id="KW-0539">Nucleus</keyword>
<evidence type="ECO:0000313" key="10">
    <source>
        <dbReference type="Proteomes" id="UP000054454"/>
    </source>
</evidence>
<dbReference type="SMART" id="SM01030">
    <property type="entry name" value="BHD_1"/>
    <property type="match status" value="1"/>
</dbReference>
<gene>
    <name evidence="9" type="ORF">T552_03057</name>
</gene>
<dbReference type="InterPro" id="IPR036985">
    <property type="entry name" value="Transglutaminase-like_sf"/>
</dbReference>
<dbReference type="GO" id="GO:0071942">
    <property type="term" value="C:XPC complex"/>
    <property type="evidence" value="ECO:0007669"/>
    <property type="project" value="TreeGrafter"/>
</dbReference>
<dbReference type="Proteomes" id="UP000054454">
    <property type="component" value="Unassembled WGS sequence"/>
</dbReference>
<protein>
    <recommendedName>
        <fullName evidence="11">Rad4 beta-hairpin domain-containing protein</fullName>
    </recommendedName>
</protein>
<evidence type="ECO:0000256" key="3">
    <source>
        <dbReference type="ARBA" id="ARBA00022763"/>
    </source>
</evidence>
<dbReference type="InterPro" id="IPR018327">
    <property type="entry name" value="BHD_2"/>
</dbReference>
<dbReference type="RefSeq" id="XP_018224710.1">
    <property type="nucleotide sequence ID" value="XM_018371575.1"/>
</dbReference>